<dbReference type="EMBL" id="LS974202">
    <property type="protein sequence ID" value="SSC13763.1"/>
    <property type="molecule type" value="Genomic_DNA"/>
</dbReference>
<dbReference type="KEGG" id="minf:MESINF_2323"/>
<reference evidence="1 2" key="1">
    <citation type="submission" date="2017-01" db="EMBL/GenBank/DDBJ databases">
        <authorList>
            <person name="Erauso G."/>
        </authorList>
    </citation>
    <scope>NUCLEOTIDE SEQUENCE [LARGE SCALE GENOMIC DNA]</scope>
    <source>
        <strain evidence="1">MESINF1</strain>
    </source>
</reference>
<proteinExistence type="predicted"/>
<evidence type="ECO:0000313" key="1">
    <source>
        <dbReference type="EMBL" id="SSC13763.1"/>
    </source>
</evidence>
<sequence length="338" mass="38193">MMKKLLAVLIVTLVAGLSLSAILPFPLKRTPEITGYFGEFRGNSRNINYPEHFHMGLDYSTGSIVGLDLVSPDDSYVNVIYINHPIYGMGIAITLPNVTNVLTNEKGINVIYAHLNEIGDTSSLTGRKLNDLYHQLSSEFGDQYVEVVFDPRELPFKRNEVVAKSGNSGNVAPHLHIEVRDSTMKTIINPGLYFDTGQPSSAIEILDLRVGGKIYSFSSGKPTVEMTALTPIDLHTKVQLRHPVSPRSIELYVENSLIYQIDFMFFDEDEATRVYEIYSSPSNESDYWFNLNSKKSLSVLPVNIWDDIDWSNPRDAKIVVRDHWGNEASKEFRIVMRR</sequence>
<dbReference type="InterPro" id="IPR011055">
    <property type="entry name" value="Dup_hybrid_motif"/>
</dbReference>
<dbReference type="Proteomes" id="UP000250796">
    <property type="component" value="Chromosome MESINF"/>
</dbReference>
<gene>
    <name evidence="1" type="ORF">MESINF_2323</name>
</gene>
<dbReference type="AlphaFoldDB" id="A0A7Z7LGW4"/>
<protein>
    <recommendedName>
        <fullName evidence="3">M23 family metallopeptidase</fullName>
    </recommendedName>
</protein>
<evidence type="ECO:0008006" key="3">
    <source>
        <dbReference type="Google" id="ProtNLM"/>
    </source>
</evidence>
<organism evidence="1 2">
    <name type="scientific">Mesotoga infera</name>
    <dbReference type="NCBI Taxonomy" id="1236046"/>
    <lineage>
        <taxon>Bacteria</taxon>
        <taxon>Thermotogati</taxon>
        <taxon>Thermotogota</taxon>
        <taxon>Thermotogae</taxon>
        <taxon>Kosmotogales</taxon>
        <taxon>Kosmotogaceae</taxon>
        <taxon>Mesotoga</taxon>
    </lineage>
</organism>
<dbReference type="Gene3D" id="2.70.70.10">
    <property type="entry name" value="Glucose Permease (Domain IIA)"/>
    <property type="match status" value="1"/>
</dbReference>
<keyword evidence="2" id="KW-1185">Reference proteome</keyword>
<evidence type="ECO:0000313" key="2">
    <source>
        <dbReference type="Proteomes" id="UP000250796"/>
    </source>
</evidence>
<dbReference type="RefSeq" id="WP_231936739.1">
    <property type="nucleotide sequence ID" value="NZ_LS974202.1"/>
</dbReference>
<name>A0A7Z7LGW4_9BACT</name>
<accession>A0A7Z7LGW4</accession>